<reference evidence="1" key="1">
    <citation type="submission" date="2023-06" db="EMBL/GenBank/DDBJ databases">
        <title>Genome-scale phylogeny and comparative genomics of the fungal order Sordariales.</title>
        <authorList>
            <consortium name="Lawrence Berkeley National Laboratory"/>
            <person name="Hensen N."/>
            <person name="Bonometti L."/>
            <person name="Westerberg I."/>
            <person name="Brannstrom I.O."/>
            <person name="Guillou S."/>
            <person name="Cros-Aarteil S."/>
            <person name="Calhoun S."/>
            <person name="Haridas S."/>
            <person name="Kuo A."/>
            <person name="Mondo S."/>
            <person name="Pangilinan J."/>
            <person name="Riley R."/>
            <person name="LaButti K."/>
            <person name="Andreopoulos B."/>
            <person name="Lipzen A."/>
            <person name="Chen C."/>
            <person name="Yanf M."/>
            <person name="Daum C."/>
            <person name="Ng V."/>
            <person name="Clum A."/>
            <person name="Steindorff A."/>
            <person name="Ohm R."/>
            <person name="Martin F."/>
            <person name="Silar P."/>
            <person name="Natvig D."/>
            <person name="Lalanne C."/>
            <person name="Gautier V."/>
            <person name="Ament-velasquez S.L."/>
            <person name="Kruys A."/>
            <person name="Hutchinson M.I."/>
            <person name="Powell A.J."/>
            <person name="Barry K."/>
            <person name="Miller A.N."/>
            <person name="Grigoriev I.V."/>
            <person name="Debuchy R."/>
            <person name="Gladieux P."/>
            <person name="Thoren M.H."/>
            <person name="Johannesson H."/>
        </authorList>
    </citation>
    <scope>NUCLEOTIDE SEQUENCE</scope>
    <source>
        <strain evidence="1">SMH2392-1A</strain>
    </source>
</reference>
<dbReference type="GeneID" id="85323868"/>
<dbReference type="Proteomes" id="UP001172101">
    <property type="component" value="Unassembled WGS sequence"/>
</dbReference>
<accession>A0AA39ZTN7</accession>
<proteinExistence type="predicted"/>
<sequence>MRASRYTLHILHMQPLSHHPSIATVAALLVAPIPQTTKNSSHYPSLKLPNHSTTTNMSAATPTTGGAGLLSECMTVLDSVIINYNNITTYIGLREDIIRTYRTTQREASDVANRSLDMMKRRAADAQRAESGAFDSLCRDTTALARGDQSSADLERTRASLAELVRVHRGGGEVIARVVMRVWAETVAAHAELQMQGPSDEEE</sequence>
<dbReference type="EMBL" id="JAUIRO010000008">
    <property type="protein sequence ID" value="KAK0703373.1"/>
    <property type="molecule type" value="Genomic_DNA"/>
</dbReference>
<protein>
    <submittedName>
        <fullName evidence="1">Uncharacterized protein</fullName>
    </submittedName>
</protein>
<evidence type="ECO:0000313" key="1">
    <source>
        <dbReference type="EMBL" id="KAK0703373.1"/>
    </source>
</evidence>
<dbReference type="RefSeq" id="XP_060290232.1">
    <property type="nucleotide sequence ID" value="XM_060440598.1"/>
</dbReference>
<organism evidence="1 2">
    <name type="scientific">Lasiosphaeria miniovina</name>
    <dbReference type="NCBI Taxonomy" id="1954250"/>
    <lineage>
        <taxon>Eukaryota</taxon>
        <taxon>Fungi</taxon>
        <taxon>Dikarya</taxon>
        <taxon>Ascomycota</taxon>
        <taxon>Pezizomycotina</taxon>
        <taxon>Sordariomycetes</taxon>
        <taxon>Sordariomycetidae</taxon>
        <taxon>Sordariales</taxon>
        <taxon>Lasiosphaeriaceae</taxon>
        <taxon>Lasiosphaeria</taxon>
    </lineage>
</organism>
<comment type="caution">
    <text evidence="1">The sequence shown here is derived from an EMBL/GenBank/DDBJ whole genome shotgun (WGS) entry which is preliminary data.</text>
</comment>
<gene>
    <name evidence="1" type="ORF">B0T26DRAFT_681057</name>
</gene>
<evidence type="ECO:0000313" key="2">
    <source>
        <dbReference type="Proteomes" id="UP001172101"/>
    </source>
</evidence>
<dbReference type="AlphaFoldDB" id="A0AA39ZTN7"/>
<keyword evidence="2" id="KW-1185">Reference proteome</keyword>
<name>A0AA39ZTN7_9PEZI</name>